<evidence type="ECO:0000313" key="1">
    <source>
        <dbReference type="EMBL" id="APX71676.1"/>
    </source>
</evidence>
<dbReference type="AlphaFoldDB" id="A0A1P8Q1G9"/>
<accession>A0A1P8Q1G9</accession>
<organism evidence="1 2">
    <name type="scientific">Companilactobacillus allii</name>
    <dbReference type="NCBI Taxonomy" id="1847728"/>
    <lineage>
        <taxon>Bacteria</taxon>
        <taxon>Bacillati</taxon>
        <taxon>Bacillota</taxon>
        <taxon>Bacilli</taxon>
        <taxon>Lactobacillales</taxon>
        <taxon>Lactobacillaceae</taxon>
        <taxon>Companilactobacillus</taxon>
    </lineage>
</organism>
<gene>
    <name evidence="1" type="ORF">BTM29_03495</name>
</gene>
<dbReference type="OrthoDB" id="2301549at2"/>
<dbReference type="STRING" id="1847728.BTM29_03495"/>
<sequence length="72" mass="8262">MAVEVGKTSLLDKNMKDVFDWSDSDMPVRDAIWDHFMEATNHSTDKTTEEAKKYDDMAEADLKPAVEKLLKK</sequence>
<dbReference type="RefSeq" id="WP_076614180.1">
    <property type="nucleotide sequence ID" value="NZ_CP019323.1"/>
</dbReference>
<reference evidence="2" key="1">
    <citation type="submission" date="2016-12" db="EMBL/GenBank/DDBJ databases">
        <authorList>
            <person name="Jung M.Y."/>
            <person name="Lee S.H."/>
        </authorList>
    </citation>
    <scope>NUCLEOTIDE SEQUENCE [LARGE SCALE GENOMIC DNA]</scope>
    <source>
        <strain evidence="2">WiKim39</strain>
    </source>
</reference>
<protein>
    <submittedName>
        <fullName evidence="1">Uncharacterized protein</fullName>
    </submittedName>
</protein>
<dbReference type="Pfam" id="PF24305">
    <property type="entry name" value="P8"/>
    <property type="match status" value="1"/>
</dbReference>
<name>A0A1P8Q1G9_9LACO</name>
<dbReference type="Proteomes" id="UP000187499">
    <property type="component" value="Chromosome"/>
</dbReference>
<keyword evidence="2" id="KW-1185">Reference proteome</keyword>
<proteinExistence type="predicted"/>
<dbReference type="EMBL" id="CP019323">
    <property type="protein sequence ID" value="APX71676.1"/>
    <property type="molecule type" value="Genomic_DNA"/>
</dbReference>
<evidence type="ECO:0000313" key="2">
    <source>
        <dbReference type="Proteomes" id="UP000187499"/>
    </source>
</evidence>
<dbReference type="KEGG" id="lalw:BTM29_03495"/>
<dbReference type="InterPro" id="IPR056216">
    <property type="entry name" value="P8-like"/>
</dbReference>